<reference evidence="2 3" key="1">
    <citation type="journal article" date="2007" name="Nat. Biotechnol.">
        <title>Complete genome sequence of the erythromycin-producing bacterium Saccharopolyspora erythraea NRRL23338.</title>
        <authorList>
            <person name="Oliynyk M."/>
            <person name="Samborskyy M."/>
            <person name="Lester J.B."/>
            <person name="Mironenko T."/>
            <person name="Scott N."/>
            <person name="Dickens S."/>
            <person name="Haydock S.F."/>
            <person name="Leadlay P.F."/>
        </authorList>
    </citation>
    <scope>NUCLEOTIDE SEQUENCE [LARGE SCALE GENOMIC DNA]</scope>
    <source>
        <strain evidence="3">ATCC 11635 / DSM 40517 / JCM 4748 / NBRC 13426 / NCIMB 8594 / NRRL 2338</strain>
    </source>
</reference>
<evidence type="ECO:0000313" key="3">
    <source>
        <dbReference type="Proteomes" id="UP000006728"/>
    </source>
</evidence>
<dbReference type="STRING" id="405948.SACE_0866"/>
<dbReference type="Proteomes" id="UP000006728">
    <property type="component" value="Chromosome"/>
</dbReference>
<organism evidence="2 3">
    <name type="scientific">Saccharopolyspora erythraea (strain ATCC 11635 / DSM 40517 / JCM 4748 / NBRC 13426 / NCIMB 8594 / NRRL 2338)</name>
    <dbReference type="NCBI Taxonomy" id="405948"/>
    <lineage>
        <taxon>Bacteria</taxon>
        <taxon>Bacillati</taxon>
        <taxon>Actinomycetota</taxon>
        <taxon>Actinomycetes</taxon>
        <taxon>Pseudonocardiales</taxon>
        <taxon>Pseudonocardiaceae</taxon>
        <taxon>Saccharopolyspora</taxon>
    </lineage>
</organism>
<sequence>MNKPVAERHHHHYYGYGTRPAEPQYSRRDGELNVVVNDFSYTVTIQQATPQSADPAKTQRLLIELNGYNPQGRQGRWSDGKRRTVEDGLAALLHEAETRAVEDRQRQIDEERAKAERKVRWEQAMEVARQKAIEAHYAKLLENQVERWRRANELRAFSEVLEQRLANPRSGDGDLTSARKWLDWITEHIGREDPIEHPPAMPSSPKLSNDDLKPYLNGWSPYGPESHINTWQRRW</sequence>
<evidence type="ECO:0000256" key="1">
    <source>
        <dbReference type="SAM" id="MobiDB-lite"/>
    </source>
</evidence>
<evidence type="ECO:0000313" key="2">
    <source>
        <dbReference type="EMBL" id="CAM00204.1"/>
    </source>
</evidence>
<accession>A4F829</accession>
<protein>
    <submittedName>
        <fullName evidence="2">Uncharacterized protein</fullName>
    </submittedName>
</protein>
<dbReference type="KEGG" id="sen:SACE_0866"/>
<dbReference type="AlphaFoldDB" id="A4F829"/>
<feature type="region of interest" description="Disordered" evidence="1">
    <location>
        <begin position="1"/>
        <end position="28"/>
    </location>
</feature>
<keyword evidence="3" id="KW-1185">Reference proteome</keyword>
<dbReference type="EMBL" id="AM420293">
    <property type="protein sequence ID" value="CAM00204.1"/>
    <property type="molecule type" value="Genomic_DNA"/>
</dbReference>
<gene>
    <name evidence="2" type="ordered locus">SACE_0866</name>
</gene>
<proteinExistence type="predicted"/>
<name>A4F829_SACEN</name>
<dbReference type="HOGENOM" id="CLU_1174925_0_0_11"/>
<dbReference type="eggNOG" id="COG2268">
    <property type="taxonomic scope" value="Bacteria"/>
</dbReference>